<name>A0A9N9B6H2_9GLOM</name>
<dbReference type="AlphaFoldDB" id="A0A9N9B6H2"/>
<comment type="caution">
    <text evidence="2">The sequence shown here is derived from an EMBL/GenBank/DDBJ whole genome shotgun (WGS) entry which is preliminary data.</text>
</comment>
<evidence type="ECO:0000313" key="2">
    <source>
        <dbReference type="EMBL" id="CAG8557130.1"/>
    </source>
</evidence>
<dbReference type="OrthoDB" id="10574001at2759"/>
<keyword evidence="1" id="KW-0175">Coiled coil</keyword>
<dbReference type="EMBL" id="CAJVPZ010005133">
    <property type="protein sequence ID" value="CAG8557130.1"/>
    <property type="molecule type" value="Genomic_DNA"/>
</dbReference>
<protein>
    <submittedName>
        <fullName evidence="2">15696_t:CDS:1</fullName>
    </submittedName>
</protein>
<gene>
    <name evidence="2" type="ORF">RFULGI_LOCUS4901</name>
</gene>
<feature type="coiled-coil region" evidence="1">
    <location>
        <begin position="42"/>
        <end position="69"/>
    </location>
</feature>
<dbReference type="Proteomes" id="UP000789396">
    <property type="component" value="Unassembled WGS sequence"/>
</dbReference>
<feature type="non-terminal residue" evidence="2">
    <location>
        <position position="1"/>
    </location>
</feature>
<reference evidence="2" key="1">
    <citation type="submission" date="2021-06" db="EMBL/GenBank/DDBJ databases">
        <authorList>
            <person name="Kallberg Y."/>
            <person name="Tangrot J."/>
            <person name="Rosling A."/>
        </authorList>
    </citation>
    <scope>NUCLEOTIDE SEQUENCE</scope>
    <source>
        <strain evidence="2">IN212</strain>
    </source>
</reference>
<accession>A0A9N9B6H2</accession>
<sequence>MLNQLKSLLEKLKSNPKGQIETKEKLLTDLKQRKALLPTEGQEEINQEIKEQEELLEELKKQEQRERLIWESQVRGHQENVDKCKKVLEWLPST</sequence>
<keyword evidence="3" id="KW-1185">Reference proteome</keyword>
<evidence type="ECO:0000256" key="1">
    <source>
        <dbReference type="SAM" id="Coils"/>
    </source>
</evidence>
<organism evidence="2 3">
    <name type="scientific">Racocetra fulgida</name>
    <dbReference type="NCBI Taxonomy" id="60492"/>
    <lineage>
        <taxon>Eukaryota</taxon>
        <taxon>Fungi</taxon>
        <taxon>Fungi incertae sedis</taxon>
        <taxon>Mucoromycota</taxon>
        <taxon>Glomeromycotina</taxon>
        <taxon>Glomeromycetes</taxon>
        <taxon>Diversisporales</taxon>
        <taxon>Gigasporaceae</taxon>
        <taxon>Racocetra</taxon>
    </lineage>
</organism>
<proteinExistence type="predicted"/>
<evidence type="ECO:0000313" key="3">
    <source>
        <dbReference type="Proteomes" id="UP000789396"/>
    </source>
</evidence>